<dbReference type="Proteomes" id="UP000198878">
    <property type="component" value="Unassembled WGS sequence"/>
</dbReference>
<evidence type="ECO:0000313" key="2">
    <source>
        <dbReference type="Proteomes" id="UP000198878"/>
    </source>
</evidence>
<accession>A0A1H5RGT9</accession>
<dbReference type="RefSeq" id="WP_086677159.1">
    <property type="nucleotide sequence ID" value="NZ_FNUJ01000011.1"/>
</dbReference>
<dbReference type="EMBL" id="FNUJ01000011">
    <property type="protein sequence ID" value="SEF36767.1"/>
    <property type="molecule type" value="Genomic_DNA"/>
</dbReference>
<protein>
    <submittedName>
        <fullName evidence="1">Uncharacterized protein</fullName>
    </submittedName>
</protein>
<sequence>MRPLPTWAIPCCRESTRASARGCWRWGATWSGPRRGWTEPGSHWKTRRIVERAAGRPLAWVDDETTESDRIWVASHHPAPALVHTVAASTGLTGHDFETIGHWITSVA</sequence>
<dbReference type="AlphaFoldDB" id="A0A1H5RGT9"/>
<dbReference type="OrthoDB" id="5124141at2"/>
<name>A0A1H5RGT9_9PSEU</name>
<keyword evidence="2" id="KW-1185">Reference proteome</keyword>
<dbReference type="STRING" id="218821.SAMN05421837_111188"/>
<organism evidence="1 2">
    <name type="scientific">Amycolatopsis pretoriensis</name>
    <dbReference type="NCBI Taxonomy" id="218821"/>
    <lineage>
        <taxon>Bacteria</taxon>
        <taxon>Bacillati</taxon>
        <taxon>Actinomycetota</taxon>
        <taxon>Actinomycetes</taxon>
        <taxon>Pseudonocardiales</taxon>
        <taxon>Pseudonocardiaceae</taxon>
        <taxon>Amycolatopsis</taxon>
    </lineage>
</organism>
<evidence type="ECO:0000313" key="1">
    <source>
        <dbReference type="EMBL" id="SEF36767.1"/>
    </source>
</evidence>
<proteinExistence type="predicted"/>
<gene>
    <name evidence="1" type="ORF">SAMN05421837_111188</name>
</gene>
<reference evidence="2" key="1">
    <citation type="submission" date="2016-10" db="EMBL/GenBank/DDBJ databases">
        <authorList>
            <person name="Varghese N."/>
            <person name="Submissions S."/>
        </authorList>
    </citation>
    <scope>NUCLEOTIDE SEQUENCE [LARGE SCALE GENOMIC DNA]</scope>
    <source>
        <strain evidence="2">DSM 44654</strain>
    </source>
</reference>